<dbReference type="AlphaFoldDB" id="A0A7X5V277"/>
<keyword evidence="3" id="KW-1185">Reference proteome</keyword>
<name>A0A7X5V277_9SPHN</name>
<keyword evidence="1" id="KW-0812">Transmembrane</keyword>
<proteinExistence type="predicted"/>
<evidence type="ECO:0000256" key="1">
    <source>
        <dbReference type="SAM" id="Phobius"/>
    </source>
</evidence>
<reference evidence="2 3" key="1">
    <citation type="submission" date="2020-03" db="EMBL/GenBank/DDBJ databases">
        <title>Genomic Encyclopedia of Type Strains, Phase IV (KMG-IV): sequencing the most valuable type-strain genomes for metagenomic binning, comparative biology and taxonomic classification.</title>
        <authorList>
            <person name="Goeker M."/>
        </authorList>
    </citation>
    <scope>NUCLEOTIDE SEQUENCE [LARGE SCALE GENOMIC DNA]</scope>
    <source>
        <strain evidence="2 3">DSM 4733</strain>
    </source>
</reference>
<keyword evidence="1" id="KW-0472">Membrane</keyword>
<evidence type="ECO:0000313" key="2">
    <source>
        <dbReference type="EMBL" id="NIJ66443.1"/>
    </source>
</evidence>
<sequence length="143" mass="15976">MNVLVYLVVLLLCCLYAVTRGGLPERLAVLILVLAIVASHFAPVSGQYRFQKMEVGLLAVDSGMFLSTMLLSLRAQRYWPMWLSAVYLNIVVTHLLMLTPSLMPWSYAVANAAWNYPGPLLIAIGAARHRQRLKRYGADPAWS</sequence>
<comment type="caution">
    <text evidence="2">The sequence shown here is derived from an EMBL/GenBank/DDBJ whole genome shotgun (WGS) entry which is preliminary data.</text>
</comment>
<dbReference type="Proteomes" id="UP000564677">
    <property type="component" value="Unassembled WGS sequence"/>
</dbReference>
<feature type="transmembrane region" description="Helical" evidence="1">
    <location>
        <begin position="27"/>
        <end position="43"/>
    </location>
</feature>
<dbReference type="EMBL" id="JAASQV010000003">
    <property type="protein sequence ID" value="NIJ66443.1"/>
    <property type="molecule type" value="Genomic_DNA"/>
</dbReference>
<feature type="transmembrane region" description="Helical" evidence="1">
    <location>
        <begin position="79"/>
        <end position="98"/>
    </location>
</feature>
<organism evidence="2 3">
    <name type="scientific">Sphingomonas leidyi</name>
    <dbReference type="NCBI Taxonomy" id="68569"/>
    <lineage>
        <taxon>Bacteria</taxon>
        <taxon>Pseudomonadati</taxon>
        <taxon>Pseudomonadota</taxon>
        <taxon>Alphaproteobacteria</taxon>
        <taxon>Sphingomonadales</taxon>
        <taxon>Sphingomonadaceae</taxon>
        <taxon>Sphingomonas</taxon>
    </lineage>
</organism>
<accession>A0A7X5V277</accession>
<keyword evidence="1" id="KW-1133">Transmembrane helix</keyword>
<gene>
    <name evidence="2" type="ORF">FHR20_003416</name>
</gene>
<evidence type="ECO:0000313" key="3">
    <source>
        <dbReference type="Proteomes" id="UP000564677"/>
    </source>
</evidence>
<protein>
    <submittedName>
        <fullName evidence="2">Uncharacterized membrane protein YgaE (UPF0421/DUF939 family)</fullName>
    </submittedName>
</protein>